<feature type="transmembrane region" description="Helical" evidence="1">
    <location>
        <begin position="6"/>
        <end position="30"/>
    </location>
</feature>
<reference evidence="3" key="1">
    <citation type="journal article" date="2019" name="Int. J. Syst. Evol. Microbiol.">
        <title>The Global Catalogue of Microorganisms (GCM) 10K type strain sequencing project: providing services to taxonomists for standard genome sequencing and annotation.</title>
        <authorList>
            <consortium name="The Broad Institute Genomics Platform"/>
            <consortium name="The Broad Institute Genome Sequencing Center for Infectious Disease"/>
            <person name="Wu L."/>
            <person name="Ma J."/>
        </authorList>
    </citation>
    <scope>NUCLEOTIDE SEQUENCE [LARGE SCALE GENOMIC DNA]</scope>
    <source>
        <strain evidence="3">KCTC 19466</strain>
    </source>
</reference>
<proteinExistence type="predicted"/>
<keyword evidence="3" id="KW-1185">Reference proteome</keyword>
<dbReference type="RefSeq" id="WP_229790850.1">
    <property type="nucleotide sequence ID" value="NZ_BMXK01000001.1"/>
</dbReference>
<keyword evidence="1" id="KW-0812">Transmembrane</keyword>
<keyword evidence="1" id="KW-1133">Transmembrane helix</keyword>
<evidence type="ECO:0000313" key="2">
    <source>
        <dbReference type="EMBL" id="GHC99264.1"/>
    </source>
</evidence>
<evidence type="ECO:0000313" key="3">
    <source>
        <dbReference type="Proteomes" id="UP000642819"/>
    </source>
</evidence>
<protein>
    <submittedName>
        <fullName evidence="2">Uncharacterized protein</fullName>
    </submittedName>
</protein>
<dbReference type="Proteomes" id="UP000642819">
    <property type="component" value="Unassembled WGS sequence"/>
</dbReference>
<gene>
    <name evidence="2" type="ORF">GCM10008096_01230</name>
</gene>
<sequence>MGMSTDAIVFAVVAHLVVIAFVTPGFRALTGARRAWTVKPPFNITQLSPRNTWPFMLVCVAAALLLSTPATYFEAVGDEAMRQLWWNLPFIWIPLPFIMLSFVWWPAKLAPRWYREWVERGGRRDVMPWTDAEIADVQALPEGRRKNKIMKDIDLCRGLTAAERAGK</sequence>
<organism evidence="2 3">
    <name type="scientific">Zhihengliuella salsuginis</name>
    <dbReference type="NCBI Taxonomy" id="578222"/>
    <lineage>
        <taxon>Bacteria</taxon>
        <taxon>Bacillati</taxon>
        <taxon>Actinomycetota</taxon>
        <taxon>Actinomycetes</taxon>
        <taxon>Micrococcales</taxon>
        <taxon>Micrococcaceae</taxon>
        <taxon>Zhihengliuella</taxon>
    </lineage>
</organism>
<comment type="caution">
    <text evidence="2">The sequence shown here is derived from an EMBL/GenBank/DDBJ whole genome shotgun (WGS) entry which is preliminary data.</text>
</comment>
<evidence type="ECO:0000256" key="1">
    <source>
        <dbReference type="SAM" id="Phobius"/>
    </source>
</evidence>
<feature type="transmembrane region" description="Helical" evidence="1">
    <location>
        <begin position="84"/>
        <end position="105"/>
    </location>
</feature>
<accession>A0ABQ3GB69</accession>
<dbReference type="EMBL" id="BMXK01000001">
    <property type="protein sequence ID" value="GHC99264.1"/>
    <property type="molecule type" value="Genomic_DNA"/>
</dbReference>
<keyword evidence="1" id="KW-0472">Membrane</keyword>
<feature type="transmembrane region" description="Helical" evidence="1">
    <location>
        <begin position="51"/>
        <end position="72"/>
    </location>
</feature>
<name>A0ABQ3GB69_9MICC</name>